<reference evidence="7 8" key="1">
    <citation type="submission" date="2018-05" db="EMBL/GenBank/DDBJ databases">
        <title>Genomic Encyclopedia of Type Strains, Phase IV (KMG-IV): sequencing the most valuable type-strain genomes for metagenomic binning, comparative biology and taxonomic classification.</title>
        <authorList>
            <person name="Goeker M."/>
        </authorList>
    </citation>
    <scope>NUCLEOTIDE SEQUENCE [LARGE SCALE GENOMIC DNA]</scope>
    <source>
        <strain evidence="7 8">DSM 16791</strain>
    </source>
</reference>
<evidence type="ECO:0000259" key="6">
    <source>
        <dbReference type="Pfam" id="PF04932"/>
    </source>
</evidence>
<name>A0A317PVK1_9HYPH</name>
<organism evidence="7 8">
    <name type="scientific">Hoeflea marina</name>
    <dbReference type="NCBI Taxonomy" id="274592"/>
    <lineage>
        <taxon>Bacteria</taxon>
        <taxon>Pseudomonadati</taxon>
        <taxon>Pseudomonadota</taxon>
        <taxon>Alphaproteobacteria</taxon>
        <taxon>Hyphomicrobiales</taxon>
        <taxon>Rhizobiaceae</taxon>
        <taxon>Hoeflea</taxon>
    </lineage>
</organism>
<evidence type="ECO:0000256" key="1">
    <source>
        <dbReference type="ARBA" id="ARBA00004141"/>
    </source>
</evidence>
<comment type="subcellular location">
    <subcellularLocation>
        <location evidence="1">Membrane</location>
        <topology evidence="1">Multi-pass membrane protein</topology>
    </subcellularLocation>
</comment>
<proteinExistence type="predicted"/>
<feature type="transmembrane region" description="Helical" evidence="5">
    <location>
        <begin position="395"/>
        <end position="414"/>
    </location>
</feature>
<feature type="transmembrane region" description="Helical" evidence="5">
    <location>
        <begin position="104"/>
        <end position="123"/>
    </location>
</feature>
<evidence type="ECO:0000256" key="3">
    <source>
        <dbReference type="ARBA" id="ARBA00022989"/>
    </source>
</evidence>
<comment type="caution">
    <text evidence="7">The sequence shown here is derived from an EMBL/GenBank/DDBJ whole genome shotgun (WGS) entry which is preliminary data.</text>
</comment>
<dbReference type="AlphaFoldDB" id="A0A317PVK1"/>
<dbReference type="Proteomes" id="UP000246352">
    <property type="component" value="Unassembled WGS sequence"/>
</dbReference>
<dbReference type="InterPro" id="IPR007016">
    <property type="entry name" value="O-antigen_ligase-rel_domated"/>
</dbReference>
<evidence type="ECO:0000256" key="2">
    <source>
        <dbReference type="ARBA" id="ARBA00022692"/>
    </source>
</evidence>
<feature type="transmembrane region" description="Helical" evidence="5">
    <location>
        <begin position="339"/>
        <end position="359"/>
    </location>
</feature>
<evidence type="ECO:0000256" key="4">
    <source>
        <dbReference type="ARBA" id="ARBA00023136"/>
    </source>
</evidence>
<dbReference type="PANTHER" id="PTHR37422:SF21">
    <property type="entry name" value="EXOQ-LIKE PROTEIN"/>
    <property type="match status" value="1"/>
</dbReference>
<feature type="transmembrane region" description="Helical" evidence="5">
    <location>
        <begin position="79"/>
        <end position="98"/>
    </location>
</feature>
<protein>
    <submittedName>
        <fullName evidence="7">O-antigen ligase</fullName>
    </submittedName>
</protein>
<feature type="transmembrane region" description="Helical" evidence="5">
    <location>
        <begin position="224"/>
        <end position="241"/>
    </location>
</feature>
<feature type="transmembrane region" description="Helical" evidence="5">
    <location>
        <begin position="178"/>
        <end position="195"/>
    </location>
</feature>
<dbReference type="Pfam" id="PF04932">
    <property type="entry name" value="Wzy_C"/>
    <property type="match status" value="1"/>
</dbReference>
<keyword evidence="3 5" id="KW-1133">Transmembrane helix</keyword>
<keyword evidence="4 5" id="KW-0472">Membrane</keyword>
<evidence type="ECO:0000313" key="7">
    <source>
        <dbReference type="EMBL" id="PWW03450.1"/>
    </source>
</evidence>
<gene>
    <name evidence="7" type="ORF">DFR52_101131</name>
</gene>
<feature type="transmembrane region" description="Helical" evidence="5">
    <location>
        <begin position="27"/>
        <end position="48"/>
    </location>
</feature>
<dbReference type="RefSeq" id="WP_425351122.1">
    <property type="nucleotide sequence ID" value="NZ_QGTR01000001.1"/>
</dbReference>
<evidence type="ECO:0000313" key="8">
    <source>
        <dbReference type="Proteomes" id="UP000246352"/>
    </source>
</evidence>
<evidence type="ECO:0000256" key="5">
    <source>
        <dbReference type="SAM" id="Phobius"/>
    </source>
</evidence>
<sequence length="431" mass="48114">MTSAALPASGPSRAAAQRSRIAVPQRAALGLLASFCVGLGVFLSGFVIREPAPYEIYMAALIGLWALFGLRLSRHIAPLIVLFVVFNIGGMISILTMADTRDTPMYIAVSLFLAFTAMFYAAIIEAEPRRLRLIFRAWVLAAVITALFGILGYFHAIPGGEMFTRYDRAMGVFQDPNVFGPFLVLPSIYLMHGLLTGTLRAAPLRAVGLMVLTLGVFLSFSRAAWGLFGVSMILMVFALLLKERSGAFRLKILIMTLIGIALLIAAVIIAMQFDQVSDLFSNRARLVQDYDGERLGRFERHKIGFLMAMEHPLGIGPLEFGLLWGEDTHNIWLKALMDYGWLGFVSYVVLINWTFVQGFRYMLRDRPWQPYLMMALIVLAGHTLIGNVIDTDHWRHFYLLMGIVWGCIALEMRWQQALRGETRRAPAAKVG</sequence>
<feature type="transmembrane region" description="Helical" evidence="5">
    <location>
        <begin position="135"/>
        <end position="158"/>
    </location>
</feature>
<keyword evidence="8" id="KW-1185">Reference proteome</keyword>
<keyword evidence="2 5" id="KW-0812">Transmembrane</keyword>
<dbReference type="InterPro" id="IPR051533">
    <property type="entry name" value="WaaL-like"/>
</dbReference>
<accession>A0A317PVK1</accession>
<feature type="domain" description="O-antigen ligase-related" evidence="6">
    <location>
        <begin position="209"/>
        <end position="348"/>
    </location>
</feature>
<keyword evidence="7" id="KW-0436">Ligase</keyword>
<dbReference type="EMBL" id="QGTR01000001">
    <property type="protein sequence ID" value="PWW03450.1"/>
    <property type="molecule type" value="Genomic_DNA"/>
</dbReference>
<dbReference type="GO" id="GO:0016874">
    <property type="term" value="F:ligase activity"/>
    <property type="evidence" value="ECO:0007669"/>
    <property type="project" value="UniProtKB-KW"/>
</dbReference>
<dbReference type="PANTHER" id="PTHR37422">
    <property type="entry name" value="TEICHURONIC ACID BIOSYNTHESIS PROTEIN TUAE"/>
    <property type="match status" value="1"/>
</dbReference>
<feature type="transmembrane region" description="Helical" evidence="5">
    <location>
        <begin position="371"/>
        <end position="389"/>
    </location>
</feature>
<feature type="transmembrane region" description="Helical" evidence="5">
    <location>
        <begin position="253"/>
        <end position="273"/>
    </location>
</feature>
<dbReference type="GO" id="GO:0016020">
    <property type="term" value="C:membrane"/>
    <property type="evidence" value="ECO:0007669"/>
    <property type="project" value="UniProtKB-SubCell"/>
</dbReference>